<keyword evidence="5" id="KW-0862">Zinc</keyword>
<feature type="domain" description="C2H2-type" evidence="12">
    <location>
        <begin position="352"/>
        <end position="379"/>
    </location>
</feature>
<dbReference type="FunCoup" id="A0A6Q2XS03">
    <property type="interactions" value="103"/>
</dbReference>
<evidence type="ECO:0000256" key="8">
    <source>
        <dbReference type="ARBA" id="ARBA00023163"/>
    </source>
</evidence>
<keyword evidence="4 10" id="KW-0863">Zinc-finger</keyword>
<evidence type="ECO:0000313" key="14">
    <source>
        <dbReference type="Proteomes" id="UP000265140"/>
    </source>
</evidence>
<dbReference type="PANTHER" id="PTHR14196:SF12">
    <property type="entry name" value="ZINC FINGER PROTEIN 208-LIKE"/>
    <property type="match status" value="1"/>
</dbReference>
<dbReference type="SMART" id="SM00355">
    <property type="entry name" value="ZnF_C2H2"/>
    <property type="match status" value="4"/>
</dbReference>
<dbReference type="InterPro" id="IPR050717">
    <property type="entry name" value="C2H2-ZF_Transcription_Reg"/>
</dbReference>
<dbReference type="InterPro" id="IPR036236">
    <property type="entry name" value="Znf_C2H2_sf"/>
</dbReference>
<dbReference type="RefSeq" id="XP_028978871.2">
    <property type="nucleotide sequence ID" value="XM_029123038.2"/>
</dbReference>
<dbReference type="Bgee" id="ENSELUG00000027594">
    <property type="expression patterns" value="Expressed in ovary and 15 other cell types or tissues"/>
</dbReference>
<reference evidence="14" key="1">
    <citation type="journal article" date="2014" name="PLoS ONE">
        <title>The genome and linkage map of the northern pike (Esox lucius): conserved synteny revealed between the salmonid sister group and the Neoteleostei.</title>
        <authorList>
            <person name="Rondeau E.B."/>
            <person name="Minkley D.R."/>
            <person name="Leong J.S."/>
            <person name="Messmer A.M."/>
            <person name="Jantzen J.R."/>
            <person name="von Schalburg K.R."/>
            <person name="Lemon C."/>
            <person name="Bird N.H."/>
            <person name="Koop B.F."/>
        </authorList>
    </citation>
    <scope>NUCLEOTIDE SEQUENCE</scope>
</reference>
<keyword evidence="7" id="KW-0238">DNA-binding</keyword>
<keyword evidence="2" id="KW-0479">Metal-binding</keyword>
<evidence type="ECO:0000256" key="5">
    <source>
        <dbReference type="ARBA" id="ARBA00022833"/>
    </source>
</evidence>
<dbReference type="GeneTree" id="ENSGT01150000286934"/>
<evidence type="ECO:0000256" key="7">
    <source>
        <dbReference type="ARBA" id="ARBA00023125"/>
    </source>
</evidence>
<dbReference type="GO" id="GO:0000981">
    <property type="term" value="F:DNA-binding transcription factor activity, RNA polymerase II-specific"/>
    <property type="evidence" value="ECO:0007669"/>
    <property type="project" value="TreeGrafter"/>
</dbReference>
<dbReference type="FunFam" id="3.30.160.60:FF:000759">
    <property type="entry name" value="zinc finger protein 16"/>
    <property type="match status" value="1"/>
</dbReference>
<feature type="region of interest" description="Disordered" evidence="11">
    <location>
        <begin position="253"/>
        <end position="290"/>
    </location>
</feature>
<feature type="compositionally biased region" description="Polar residues" evidence="11">
    <location>
        <begin position="267"/>
        <end position="279"/>
    </location>
</feature>
<evidence type="ECO:0000256" key="2">
    <source>
        <dbReference type="ARBA" id="ARBA00022723"/>
    </source>
</evidence>
<feature type="region of interest" description="Disordered" evidence="11">
    <location>
        <begin position="206"/>
        <end position="232"/>
    </location>
</feature>
<dbReference type="Ensembl" id="ENSELUT00000045459.2">
    <property type="protein sequence ID" value="ENSELUP00000055901.2"/>
    <property type="gene ID" value="ENSELUG00000027594.2"/>
</dbReference>
<evidence type="ECO:0000256" key="11">
    <source>
        <dbReference type="SAM" id="MobiDB-lite"/>
    </source>
</evidence>
<protein>
    <recommendedName>
        <fullName evidence="12">C2H2-type domain-containing protein</fullName>
    </recommendedName>
</protein>
<dbReference type="GO" id="GO:0008270">
    <property type="term" value="F:zinc ion binding"/>
    <property type="evidence" value="ECO:0007669"/>
    <property type="project" value="UniProtKB-KW"/>
</dbReference>
<evidence type="ECO:0000256" key="6">
    <source>
        <dbReference type="ARBA" id="ARBA00023015"/>
    </source>
</evidence>
<comment type="subcellular location">
    <subcellularLocation>
        <location evidence="1">Nucleus</location>
    </subcellularLocation>
</comment>
<reference evidence="13" key="3">
    <citation type="submission" date="2025-08" db="UniProtKB">
        <authorList>
            <consortium name="Ensembl"/>
        </authorList>
    </citation>
    <scope>IDENTIFICATION</scope>
</reference>
<feature type="compositionally biased region" description="Polar residues" evidence="11">
    <location>
        <begin position="220"/>
        <end position="232"/>
    </location>
</feature>
<dbReference type="PROSITE" id="PS00028">
    <property type="entry name" value="ZINC_FINGER_C2H2_1"/>
    <property type="match status" value="3"/>
</dbReference>
<dbReference type="OMA" id="MMCDSAN"/>
<name>A0A6Q2XS03_ESOLU</name>
<keyword evidence="6" id="KW-0805">Transcription regulation</keyword>
<dbReference type="InParanoid" id="A0A6Q2XS03"/>
<keyword evidence="8" id="KW-0804">Transcription</keyword>
<dbReference type="GeneID" id="105023391"/>
<dbReference type="GO" id="GO:0005634">
    <property type="term" value="C:nucleus"/>
    <property type="evidence" value="ECO:0007669"/>
    <property type="project" value="UniProtKB-SubCell"/>
</dbReference>
<dbReference type="GO" id="GO:0000977">
    <property type="term" value="F:RNA polymerase II transcription regulatory region sequence-specific DNA binding"/>
    <property type="evidence" value="ECO:0007669"/>
    <property type="project" value="TreeGrafter"/>
</dbReference>
<feature type="domain" description="C2H2-type" evidence="12">
    <location>
        <begin position="296"/>
        <end position="323"/>
    </location>
</feature>
<reference evidence="13" key="2">
    <citation type="submission" date="2020-02" db="EMBL/GenBank/DDBJ databases">
        <title>Esox lucius (northern pike) genome, fEsoLuc1, primary haplotype.</title>
        <authorList>
            <person name="Myers G."/>
            <person name="Karagic N."/>
            <person name="Meyer A."/>
            <person name="Pippel M."/>
            <person name="Reichard M."/>
            <person name="Winkler S."/>
            <person name="Tracey A."/>
            <person name="Sims Y."/>
            <person name="Howe K."/>
            <person name="Rhie A."/>
            <person name="Formenti G."/>
            <person name="Durbin R."/>
            <person name="Fedrigo O."/>
            <person name="Jarvis E.D."/>
        </authorList>
    </citation>
    <scope>NUCLEOTIDE SEQUENCE [LARGE SCALE GENOMIC DNA]</scope>
</reference>
<accession>A0A6Q2XS03</accession>
<evidence type="ECO:0000313" key="13">
    <source>
        <dbReference type="Ensembl" id="ENSELUP00000055901.2"/>
    </source>
</evidence>
<dbReference type="Gene3D" id="3.30.160.60">
    <property type="entry name" value="Classic Zinc Finger"/>
    <property type="match status" value="4"/>
</dbReference>
<sequence length="402" mass="45250">MNTMMNRGSFQTQLASIMEMLSKSAVVEIGKLVDECSAVLRSEISQHMNENEALKKKCYMLEIELKTVKLLERKKVIANRRQNGVQVSGQVFTHSATENREKQSAPAIEGVFGKDWCMDLWREGESIPQHKETMGSAILGDDEVTQAIDLVDNEPELVFVKEEMFEDRPVDQLRGHTSNRKRSVAIEDRPAGERAAASELHLYQGDLNTYPSMPGPAGSLQIQPDTQQPTSIDSLMEDPALASLVDNTAEVSGPETAEGMYMDYPTRSFNTTSTQRNRPNQQHQHQGNGKDQKQQFDCLFCGKSFGYLSYLKVHIRRHSGEKPFGCTVCGKRFAQKTYLKLHQRTHSGEKPYSCTECGKSFSQKSSLNVHLRSHTGEKPYSCVDCGKSYTYKHGFNTHQCFS</sequence>
<dbReference type="InterPro" id="IPR013087">
    <property type="entry name" value="Znf_C2H2_type"/>
</dbReference>
<dbReference type="FunFam" id="3.30.160.60:FF:002716">
    <property type="entry name" value="Zinc finger protein 212"/>
    <property type="match status" value="1"/>
</dbReference>
<keyword evidence="9" id="KW-0539">Nucleus</keyword>
<evidence type="ECO:0000256" key="10">
    <source>
        <dbReference type="PROSITE-ProRule" id="PRU00042"/>
    </source>
</evidence>
<dbReference type="Pfam" id="PF00096">
    <property type="entry name" value="zf-C2H2"/>
    <property type="match status" value="3"/>
</dbReference>
<evidence type="ECO:0000256" key="1">
    <source>
        <dbReference type="ARBA" id="ARBA00004123"/>
    </source>
</evidence>
<keyword evidence="14" id="KW-1185">Reference proteome</keyword>
<dbReference type="Proteomes" id="UP000265140">
    <property type="component" value="Chromosome 11"/>
</dbReference>
<reference evidence="13" key="4">
    <citation type="submission" date="2025-09" db="UniProtKB">
        <authorList>
            <consortium name="Ensembl"/>
        </authorList>
    </citation>
    <scope>IDENTIFICATION</scope>
</reference>
<organism evidence="13 14">
    <name type="scientific">Esox lucius</name>
    <name type="common">Northern pike</name>
    <dbReference type="NCBI Taxonomy" id="8010"/>
    <lineage>
        <taxon>Eukaryota</taxon>
        <taxon>Metazoa</taxon>
        <taxon>Chordata</taxon>
        <taxon>Craniata</taxon>
        <taxon>Vertebrata</taxon>
        <taxon>Euteleostomi</taxon>
        <taxon>Actinopterygii</taxon>
        <taxon>Neopterygii</taxon>
        <taxon>Teleostei</taxon>
        <taxon>Protacanthopterygii</taxon>
        <taxon>Esociformes</taxon>
        <taxon>Esocidae</taxon>
        <taxon>Esox</taxon>
    </lineage>
</organism>
<dbReference type="PANTHER" id="PTHR14196">
    <property type="entry name" value="ODD-SKIPPED - RELATED"/>
    <property type="match status" value="1"/>
</dbReference>
<feature type="region of interest" description="Disordered" evidence="11">
    <location>
        <begin position="171"/>
        <end position="193"/>
    </location>
</feature>
<keyword evidence="3" id="KW-0677">Repeat</keyword>
<proteinExistence type="predicted"/>
<dbReference type="FunFam" id="3.30.160.60:FF:000100">
    <property type="entry name" value="Zinc finger 45-like"/>
    <property type="match status" value="1"/>
</dbReference>
<evidence type="ECO:0000256" key="9">
    <source>
        <dbReference type="ARBA" id="ARBA00023242"/>
    </source>
</evidence>
<feature type="domain" description="C2H2-type" evidence="12">
    <location>
        <begin position="324"/>
        <end position="351"/>
    </location>
</feature>
<evidence type="ECO:0000259" key="12">
    <source>
        <dbReference type="PROSITE" id="PS50157"/>
    </source>
</evidence>
<dbReference type="AlphaFoldDB" id="A0A6Q2XS03"/>
<evidence type="ECO:0000256" key="4">
    <source>
        <dbReference type="ARBA" id="ARBA00022771"/>
    </source>
</evidence>
<feature type="domain" description="C2H2-type" evidence="12">
    <location>
        <begin position="380"/>
        <end position="402"/>
    </location>
</feature>
<dbReference type="PROSITE" id="PS50157">
    <property type="entry name" value="ZINC_FINGER_C2H2_2"/>
    <property type="match status" value="4"/>
</dbReference>
<dbReference type="KEGG" id="els:105023391"/>
<dbReference type="SUPFAM" id="SSF57667">
    <property type="entry name" value="beta-beta-alpha zinc fingers"/>
    <property type="match status" value="2"/>
</dbReference>
<evidence type="ECO:0000256" key="3">
    <source>
        <dbReference type="ARBA" id="ARBA00022737"/>
    </source>
</evidence>